<dbReference type="RefSeq" id="WP_164710358.1">
    <property type="nucleotide sequence ID" value="NZ_CAXIBR010000036.1"/>
</dbReference>
<evidence type="ECO:0000313" key="2">
    <source>
        <dbReference type="EMBL" id="AXV06739.1"/>
    </source>
</evidence>
<evidence type="ECO:0000313" key="3">
    <source>
        <dbReference type="Proteomes" id="UP000264006"/>
    </source>
</evidence>
<name>A0A346XWZ2_9ACTN</name>
<protein>
    <recommendedName>
        <fullName evidence="1">HTH marR-type domain-containing protein</fullName>
    </recommendedName>
</protein>
<gene>
    <name evidence="2" type="ORF">DVS28_a2054</name>
</gene>
<dbReference type="KEGG" id="euz:DVS28_a2054"/>
<dbReference type="Gene3D" id="1.10.10.10">
    <property type="entry name" value="Winged helix-like DNA-binding domain superfamily/Winged helix DNA-binding domain"/>
    <property type="match status" value="1"/>
</dbReference>
<dbReference type="EMBL" id="CP031165">
    <property type="protein sequence ID" value="AXV06739.1"/>
    <property type="molecule type" value="Genomic_DNA"/>
</dbReference>
<dbReference type="InterPro" id="IPR011991">
    <property type="entry name" value="ArsR-like_HTH"/>
</dbReference>
<dbReference type="InterPro" id="IPR027417">
    <property type="entry name" value="P-loop_NTPase"/>
</dbReference>
<reference evidence="2 3" key="1">
    <citation type="submission" date="2018-09" db="EMBL/GenBank/DDBJ databases">
        <title>Complete genome sequence of Euzebya sp. DY32-46 isolated from seawater of Pacific Ocean.</title>
        <authorList>
            <person name="Xu L."/>
            <person name="Wu Y.-H."/>
            <person name="Xu X.-W."/>
        </authorList>
    </citation>
    <scope>NUCLEOTIDE SEQUENCE [LARGE SCALE GENOMIC DNA]</scope>
    <source>
        <strain evidence="2 3">DY32-46</strain>
    </source>
</reference>
<dbReference type="Pfam" id="PF12802">
    <property type="entry name" value="MarR_2"/>
    <property type="match status" value="1"/>
</dbReference>
<dbReference type="SUPFAM" id="SSF46785">
    <property type="entry name" value="Winged helix' DNA-binding domain"/>
    <property type="match status" value="1"/>
</dbReference>
<accession>A0A346XWZ2</accession>
<dbReference type="Proteomes" id="UP000264006">
    <property type="component" value="Chromosome"/>
</dbReference>
<dbReference type="GO" id="GO:0003700">
    <property type="term" value="F:DNA-binding transcription factor activity"/>
    <property type="evidence" value="ECO:0007669"/>
    <property type="project" value="InterPro"/>
</dbReference>
<dbReference type="AlphaFoldDB" id="A0A346XWZ2"/>
<dbReference type="CDD" id="cd00090">
    <property type="entry name" value="HTH_ARSR"/>
    <property type="match status" value="1"/>
</dbReference>
<sequence length="295" mass="32114">MLSDRPLSSATGDRARFVDREEEVTRWRHQLDLGANLLVSGTRGAGKTSTVNQLLAGTRVHRVGLVEDLTGLARDLGAFERLGTPLEAALADQLSQLDVTVIWLDDPPAGPLASQFAALRDVWWAASIPWVVTVETGDHAEWLRRPADAFFEHVQLGPLSDGDAAELLRRRAADLPDPFDRLLRELAEDLVAVTDRLPGTLVRTARAALASADPRSWIEQASQQDQAAEQLSGTHQQVLGWLRAHGPTSASDPEVLQALGVTRGRVSQLMADLAEEGLVTSAREGRHVLYRPTEG</sequence>
<evidence type="ECO:0000259" key="1">
    <source>
        <dbReference type="Pfam" id="PF12802"/>
    </source>
</evidence>
<dbReference type="InterPro" id="IPR000835">
    <property type="entry name" value="HTH_MarR-typ"/>
</dbReference>
<dbReference type="Gene3D" id="3.40.50.300">
    <property type="entry name" value="P-loop containing nucleotide triphosphate hydrolases"/>
    <property type="match status" value="1"/>
</dbReference>
<organism evidence="2 3">
    <name type="scientific">Euzebya pacifica</name>
    <dbReference type="NCBI Taxonomy" id="1608957"/>
    <lineage>
        <taxon>Bacteria</taxon>
        <taxon>Bacillati</taxon>
        <taxon>Actinomycetota</taxon>
        <taxon>Nitriliruptoria</taxon>
        <taxon>Euzebyales</taxon>
    </lineage>
</organism>
<dbReference type="InterPro" id="IPR036388">
    <property type="entry name" value="WH-like_DNA-bd_sf"/>
</dbReference>
<proteinExistence type="predicted"/>
<feature type="domain" description="HTH marR-type" evidence="1">
    <location>
        <begin position="231"/>
        <end position="286"/>
    </location>
</feature>
<keyword evidence="3" id="KW-1185">Reference proteome</keyword>
<dbReference type="InterPro" id="IPR036390">
    <property type="entry name" value="WH_DNA-bd_sf"/>
</dbReference>
<dbReference type="SUPFAM" id="SSF52540">
    <property type="entry name" value="P-loop containing nucleoside triphosphate hydrolases"/>
    <property type="match status" value="1"/>
</dbReference>